<feature type="transmembrane region" description="Helical" evidence="8">
    <location>
        <begin position="5"/>
        <end position="22"/>
    </location>
</feature>
<dbReference type="InterPro" id="IPR018076">
    <property type="entry name" value="T2SS_GspF_dom"/>
</dbReference>
<evidence type="ECO:0000256" key="8">
    <source>
        <dbReference type="SAM" id="Phobius"/>
    </source>
</evidence>
<protein>
    <submittedName>
        <fullName evidence="10">Type II secretion system protein GspF</fullName>
    </submittedName>
</protein>
<dbReference type="Proteomes" id="UP000228896">
    <property type="component" value="Unassembled WGS sequence"/>
</dbReference>
<sequence length="233" mass="25828">IYPAIVLAGLTIVGVIMMVVVIPKLTSVFTESGAVLPLPTKILIAVSAFMAAYWWLFLLVIIAVIFGIRYLASTPRGRNLIDYFMLKLPIFGKLFQRIHLVRFTRSMNTLILGGVTINESLKISSEVVSNNVYKKLILDTIREVEKGNSISQVFANSQEIPKMVSEMLALGEKTGKLDLVLEKISDFYGREINNIVNNLMTLLEPVIMIVMGVGVGLMVAAIILPMYNMASQF</sequence>
<feature type="transmembrane region" description="Helical" evidence="8">
    <location>
        <begin position="42"/>
        <end position="68"/>
    </location>
</feature>
<comment type="subcellular location">
    <subcellularLocation>
        <location evidence="1">Cell inner membrane</location>
        <topology evidence="1">Multi-pass membrane protein</topology>
    </subcellularLocation>
</comment>
<dbReference type="InterPro" id="IPR003004">
    <property type="entry name" value="GspF/PilC"/>
</dbReference>
<keyword evidence="4" id="KW-0997">Cell inner membrane</keyword>
<keyword evidence="5 8" id="KW-0812">Transmembrane</keyword>
<comment type="similarity">
    <text evidence="2">Belongs to the GSP F family.</text>
</comment>
<evidence type="ECO:0000259" key="9">
    <source>
        <dbReference type="Pfam" id="PF00482"/>
    </source>
</evidence>
<evidence type="ECO:0000256" key="5">
    <source>
        <dbReference type="ARBA" id="ARBA00022692"/>
    </source>
</evidence>
<evidence type="ECO:0000256" key="3">
    <source>
        <dbReference type="ARBA" id="ARBA00022475"/>
    </source>
</evidence>
<keyword evidence="7 8" id="KW-0472">Membrane</keyword>
<keyword evidence="6 8" id="KW-1133">Transmembrane helix</keyword>
<organism evidence="10 11">
    <name type="scientific">Candidatus Falkowbacteria bacterium CG02_land_8_20_14_3_00_36_14</name>
    <dbReference type="NCBI Taxonomy" id="1974560"/>
    <lineage>
        <taxon>Bacteria</taxon>
        <taxon>Candidatus Falkowiibacteriota</taxon>
    </lineage>
</organism>
<comment type="caution">
    <text evidence="10">The sequence shown here is derived from an EMBL/GenBank/DDBJ whole genome shotgun (WGS) entry which is preliminary data.</text>
</comment>
<dbReference type="PANTHER" id="PTHR30012">
    <property type="entry name" value="GENERAL SECRETION PATHWAY PROTEIN"/>
    <property type="match status" value="1"/>
</dbReference>
<evidence type="ECO:0000313" key="11">
    <source>
        <dbReference type="Proteomes" id="UP000228896"/>
    </source>
</evidence>
<evidence type="ECO:0000256" key="1">
    <source>
        <dbReference type="ARBA" id="ARBA00004429"/>
    </source>
</evidence>
<feature type="domain" description="Type II secretion system protein GspF" evidence="9">
    <location>
        <begin position="103"/>
        <end position="225"/>
    </location>
</feature>
<dbReference type="AlphaFoldDB" id="A0A2M7DQ67"/>
<gene>
    <name evidence="10" type="ORF">COS18_01500</name>
</gene>
<evidence type="ECO:0000256" key="7">
    <source>
        <dbReference type="ARBA" id="ARBA00023136"/>
    </source>
</evidence>
<dbReference type="EMBL" id="PETS01000031">
    <property type="protein sequence ID" value="PIV51909.1"/>
    <property type="molecule type" value="Genomic_DNA"/>
</dbReference>
<dbReference type="Pfam" id="PF00482">
    <property type="entry name" value="T2SSF"/>
    <property type="match status" value="1"/>
</dbReference>
<evidence type="ECO:0000256" key="2">
    <source>
        <dbReference type="ARBA" id="ARBA00005745"/>
    </source>
</evidence>
<feature type="non-terminal residue" evidence="10">
    <location>
        <position position="1"/>
    </location>
</feature>
<dbReference type="PANTHER" id="PTHR30012:SF0">
    <property type="entry name" value="TYPE II SECRETION SYSTEM PROTEIN F-RELATED"/>
    <property type="match status" value="1"/>
</dbReference>
<accession>A0A2M7DQ67</accession>
<dbReference type="Gene3D" id="1.20.81.30">
    <property type="entry name" value="Type II secretion system (T2SS), domain F"/>
    <property type="match status" value="1"/>
</dbReference>
<evidence type="ECO:0000256" key="6">
    <source>
        <dbReference type="ARBA" id="ARBA00022989"/>
    </source>
</evidence>
<proteinExistence type="inferred from homology"/>
<evidence type="ECO:0000256" key="4">
    <source>
        <dbReference type="ARBA" id="ARBA00022519"/>
    </source>
</evidence>
<dbReference type="FunFam" id="1.20.81.30:FF:000001">
    <property type="entry name" value="Type II secretion system protein F"/>
    <property type="match status" value="1"/>
</dbReference>
<name>A0A2M7DQ67_9BACT</name>
<evidence type="ECO:0000313" key="10">
    <source>
        <dbReference type="EMBL" id="PIV51909.1"/>
    </source>
</evidence>
<dbReference type="InterPro" id="IPR042094">
    <property type="entry name" value="T2SS_GspF_sf"/>
</dbReference>
<reference evidence="11" key="1">
    <citation type="submission" date="2017-09" db="EMBL/GenBank/DDBJ databases">
        <title>Depth-based differentiation of microbial function through sediment-hosted aquifers and enrichment of novel symbionts in the deep terrestrial subsurface.</title>
        <authorList>
            <person name="Probst A.J."/>
            <person name="Ladd B."/>
            <person name="Jarett J.K."/>
            <person name="Geller-Mcgrath D.E."/>
            <person name="Sieber C.M.K."/>
            <person name="Emerson J.B."/>
            <person name="Anantharaman K."/>
            <person name="Thomas B.C."/>
            <person name="Malmstrom R."/>
            <person name="Stieglmeier M."/>
            <person name="Klingl A."/>
            <person name="Woyke T."/>
            <person name="Ryan C.M."/>
            <person name="Banfield J.F."/>
        </authorList>
    </citation>
    <scope>NUCLEOTIDE SEQUENCE [LARGE SCALE GENOMIC DNA]</scope>
</reference>
<keyword evidence="3" id="KW-1003">Cell membrane</keyword>
<feature type="transmembrane region" description="Helical" evidence="8">
    <location>
        <begin position="206"/>
        <end position="227"/>
    </location>
</feature>
<dbReference type="GO" id="GO:0005886">
    <property type="term" value="C:plasma membrane"/>
    <property type="evidence" value="ECO:0007669"/>
    <property type="project" value="UniProtKB-SubCell"/>
</dbReference>